<reference evidence="3" key="1">
    <citation type="journal article" date="2019" name="Int. J. Syst. Evol. Microbiol.">
        <title>The Global Catalogue of Microorganisms (GCM) 10K type strain sequencing project: providing services to taxonomists for standard genome sequencing and annotation.</title>
        <authorList>
            <consortium name="The Broad Institute Genomics Platform"/>
            <consortium name="The Broad Institute Genome Sequencing Center for Infectious Disease"/>
            <person name="Wu L."/>
            <person name="Ma J."/>
        </authorList>
    </citation>
    <scope>NUCLEOTIDE SEQUENCE [LARGE SCALE GENOMIC DNA]</scope>
    <source>
        <strain evidence="3">JCM 17664</strain>
    </source>
</reference>
<evidence type="ECO:0000313" key="2">
    <source>
        <dbReference type="EMBL" id="GAA4303145.1"/>
    </source>
</evidence>
<gene>
    <name evidence="2" type="ORF">GCM10023143_06250</name>
</gene>
<feature type="domain" description="Metallo-beta-lactamase" evidence="1">
    <location>
        <begin position="34"/>
        <end position="223"/>
    </location>
</feature>
<dbReference type="PANTHER" id="PTHR42663">
    <property type="entry name" value="HYDROLASE C777.06C-RELATED-RELATED"/>
    <property type="match status" value="1"/>
</dbReference>
<dbReference type="Proteomes" id="UP001501207">
    <property type="component" value="Unassembled WGS sequence"/>
</dbReference>
<keyword evidence="3" id="KW-1185">Reference proteome</keyword>
<dbReference type="Gene3D" id="3.60.15.10">
    <property type="entry name" value="Ribonuclease Z/Hydroxyacylglutathione hydrolase-like"/>
    <property type="match status" value="1"/>
</dbReference>
<protein>
    <submittedName>
        <fullName evidence="2">MBL fold metallo-hydrolase</fullName>
    </submittedName>
</protein>
<dbReference type="InterPro" id="IPR001279">
    <property type="entry name" value="Metallo-B-lactamas"/>
</dbReference>
<evidence type="ECO:0000313" key="3">
    <source>
        <dbReference type="Proteomes" id="UP001501207"/>
    </source>
</evidence>
<dbReference type="PANTHER" id="PTHR42663:SF6">
    <property type="entry name" value="HYDROLASE C777.06C-RELATED"/>
    <property type="match status" value="1"/>
</dbReference>
<sequence length="253" mass="28628">MKITFLGTGTSQGVPMIACNCRVCTSADPRDKRLRSSILLSAGEQHIVVDTTPDFRYQMLRAQVKHLEAILITHAHKDHIAGMDDVRAFNYFQQRPMDIYASAASQEAIRREFYYAFAAEKYQGVPEIRLHTIDEETFQVDGLEILPVPVKHHKMPVLGFRIGDFTYITDANYIGAEEKEKIRGSRILVLNALRQEPHISHFALSEAIALSDELGVPETYFTHISHQMGRHAEIDETLPPGKHLAYDGLELKV</sequence>
<comment type="caution">
    <text evidence="2">The sequence shown here is derived from an EMBL/GenBank/DDBJ whole genome shotgun (WGS) entry which is preliminary data.</text>
</comment>
<proteinExistence type="predicted"/>
<dbReference type="EMBL" id="BAABFN010000001">
    <property type="protein sequence ID" value="GAA4303145.1"/>
    <property type="molecule type" value="Genomic_DNA"/>
</dbReference>
<evidence type="ECO:0000259" key="1">
    <source>
        <dbReference type="SMART" id="SM00849"/>
    </source>
</evidence>
<accession>A0ABP8FGB3</accession>
<dbReference type="SMART" id="SM00849">
    <property type="entry name" value="Lactamase_B"/>
    <property type="match status" value="1"/>
</dbReference>
<dbReference type="CDD" id="cd16279">
    <property type="entry name" value="metallo-hydrolase-like_MBL-fold"/>
    <property type="match status" value="1"/>
</dbReference>
<dbReference type="SUPFAM" id="SSF56281">
    <property type="entry name" value="Metallo-hydrolase/oxidoreductase"/>
    <property type="match status" value="1"/>
</dbReference>
<dbReference type="InterPro" id="IPR036866">
    <property type="entry name" value="RibonucZ/Hydroxyglut_hydro"/>
</dbReference>
<name>A0ABP8FGB3_9BACT</name>
<organism evidence="2 3">
    <name type="scientific">Compostibacter hankyongensis</name>
    <dbReference type="NCBI Taxonomy" id="1007089"/>
    <lineage>
        <taxon>Bacteria</taxon>
        <taxon>Pseudomonadati</taxon>
        <taxon>Bacteroidota</taxon>
        <taxon>Chitinophagia</taxon>
        <taxon>Chitinophagales</taxon>
        <taxon>Chitinophagaceae</taxon>
        <taxon>Compostibacter</taxon>
    </lineage>
</organism>
<dbReference type="Pfam" id="PF12706">
    <property type="entry name" value="Lactamase_B_2"/>
    <property type="match status" value="1"/>
</dbReference>
<dbReference type="RefSeq" id="WP_344975178.1">
    <property type="nucleotide sequence ID" value="NZ_BAABFN010000001.1"/>
</dbReference>